<gene>
    <name evidence="3" type="ORF">Tci_051169</name>
</gene>
<organism evidence="3">
    <name type="scientific">Tanacetum cinerariifolium</name>
    <name type="common">Dalmatian daisy</name>
    <name type="synonym">Chrysanthemum cinerariifolium</name>
    <dbReference type="NCBI Taxonomy" id="118510"/>
    <lineage>
        <taxon>Eukaryota</taxon>
        <taxon>Viridiplantae</taxon>
        <taxon>Streptophyta</taxon>
        <taxon>Embryophyta</taxon>
        <taxon>Tracheophyta</taxon>
        <taxon>Spermatophyta</taxon>
        <taxon>Magnoliopsida</taxon>
        <taxon>eudicotyledons</taxon>
        <taxon>Gunneridae</taxon>
        <taxon>Pentapetalae</taxon>
        <taxon>asterids</taxon>
        <taxon>campanulids</taxon>
        <taxon>Asterales</taxon>
        <taxon>Asteraceae</taxon>
        <taxon>Asteroideae</taxon>
        <taxon>Anthemideae</taxon>
        <taxon>Anthemidinae</taxon>
        <taxon>Tanacetum</taxon>
    </lineage>
</organism>
<keyword evidence="3" id="KW-0695">RNA-directed DNA polymerase</keyword>
<name>A0A6L2MYZ5_TANCI</name>
<keyword evidence="3" id="KW-0808">Transferase</keyword>
<dbReference type="Pfam" id="PF13966">
    <property type="entry name" value="zf-RVT"/>
    <property type="match status" value="1"/>
</dbReference>
<dbReference type="GO" id="GO:0003964">
    <property type="term" value="F:RNA-directed DNA polymerase activity"/>
    <property type="evidence" value="ECO:0007669"/>
    <property type="project" value="UniProtKB-KW"/>
</dbReference>
<keyword evidence="3" id="KW-0548">Nucleotidyltransferase</keyword>
<dbReference type="EMBL" id="BKCJ010007822">
    <property type="protein sequence ID" value="GEU79191.1"/>
    <property type="molecule type" value="Genomic_DNA"/>
</dbReference>
<feature type="region of interest" description="Disordered" evidence="1">
    <location>
        <begin position="741"/>
        <end position="774"/>
    </location>
</feature>
<sequence>MEVVRLIQQIEKAETLEVAQKAKIKWAVMKIPNIIMVFSLRKEVDLLSVVCWRKEGIRLNIVFLNRISVDQNEFLEGEVSNGEVKKAVWDCGVDKAPGPDGFTFGFYRRYWNLIESEVVKAVQWFFAHGSIPKGGNSSFITLIPKIPNANMVKDFRPISLIGSIYKIVAKVLANRLVTVLGDLINEIQSAFVADRQILDGLFVLNEKFGFGEKWCIWIRSCLQSSRGSVLVNGSPTQEFQVMDAGLFRWIKIGSSIQLSHLFYVDDAIFMGNWSQSNISTIIRVLDVFPRASGLHINMNKSKMLGISVDTNLVEQAAAKIGCMVLKTPFKYLGSKVGGIMSRIQSWIDVIEGMKGRLSRWKLKTLSIGGRFTLLKSVLGAIHICHMSMFKVPMQVLQKLESIRTRFFNGAEVNSRKPSWVRWKNVLASKNIGGLGVSNLYALNRALMFKWVWRFLSQKTLLWARVITALHGEGGKIGKVSKSSYPSIWLNIVQEVKVLKRHGIDLMSFITTTLGSGLDTAFWDVPWRGDLSFKELAPRVYALEQMKGISVAAKLSHDNLRHSLRRQPRGRAEQAQLDLIEEKIEGVILNRAKDRWTWNLDGAGEFSVASVRRTINDYFYTLDNTKTRWVKEVPIKINIHAWKDKNDCFPTRFNMSRRGIELESILCSLGNSSAEASRHLFFSCQFVRDIMKKITRCYSLHTSWECDDKPMGGPKGKEANYAYGGYRGCGYQGNYYGRNFENWRDHQPRDDNRNSQPREDNPSNPPTPEMKFDESNFEKTMRKFMVA</sequence>
<feature type="compositionally biased region" description="Basic and acidic residues" evidence="1">
    <location>
        <begin position="741"/>
        <end position="760"/>
    </location>
</feature>
<evidence type="ECO:0000313" key="3">
    <source>
        <dbReference type="EMBL" id="GEU79191.1"/>
    </source>
</evidence>
<reference evidence="3" key="1">
    <citation type="journal article" date="2019" name="Sci. Rep.">
        <title>Draft genome of Tanacetum cinerariifolium, the natural source of mosquito coil.</title>
        <authorList>
            <person name="Yamashiro T."/>
            <person name="Shiraishi A."/>
            <person name="Satake H."/>
            <person name="Nakayama K."/>
        </authorList>
    </citation>
    <scope>NUCLEOTIDE SEQUENCE</scope>
</reference>
<comment type="caution">
    <text evidence="3">The sequence shown here is derived from an EMBL/GenBank/DDBJ whole genome shotgun (WGS) entry which is preliminary data.</text>
</comment>
<evidence type="ECO:0000259" key="2">
    <source>
        <dbReference type="Pfam" id="PF13966"/>
    </source>
</evidence>
<evidence type="ECO:0000256" key="1">
    <source>
        <dbReference type="SAM" id="MobiDB-lite"/>
    </source>
</evidence>
<protein>
    <submittedName>
        <fullName evidence="3">RNA-directed DNA polymerase, eukaryota</fullName>
    </submittedName>
</protein>
<proteinExistence type="predicted"/>
<accession>A0A6L2MYZ5</accession>
<dbReference type="InterPro" id="IPR026960">
    <property type="entry name" value="RVT-Znf"/>
</dbReference>
<dbReference type="CDD" id="cd01650">
    <property type="entry name" value="RT_nLTR_like"/>
    <property type="match status" value="1"/>
</dbReference>
<dbReference type="PANTHER" id="PTHR33116">
    <property type="entry name" value="REVERSE TRANSCRIPTASE ZINC-BINDING DOMAIN-CONTAINING PROTEIN-RELATED-RELATED"/>
    <property type="match status" value="1"/>
</dbReference>
<dbReference type="PANTHER" id="PTHR33116:SF77">
    <property type="entry name" value="RNA-DIRECTED DNA POLYMERASE"/>
    <property type="match status" value="1"/>
</dbReference>
<feature type="domain" description="Reverse transcriptase zinc-binding" evidence="2">
    <location>
        <begin position="606"/>
        <end position="688"/>
    </location>
</feature>
<dbReference type="AlphaFoldDB" id="A0A6L2MYZ5"/>